<dbReference type="Gene3D" id="1.25.10.10">
    <property type="entry name" value="Leucine-rich Repeat Variant"/>
    <property type="match status" value="1"/>
</dbReference>
<name>A0A812T7C9_9DINO</name>
<dbReference type="Proteomes" id="UP000601435">
    <property type="component" value="Unassembled WGS sequence"/>
</dbReference>
<dbReference type="InterPro" id="IPR058033">
    <property type="entry name" value="ARM_TBCD_2nd"/>
</dbReference>
<dbReference type="GO" id="GO:0000226">
    <property type="term" value="P:microtubule cytoskeleton organization"/>
    <property type="evidence" value="ECO:0007669"/>
    <property type="project" value="TreeGrafter"/>
</dbReference>
<keyword evidence="3" id="KW-1185">Reference proteome</keyword>
<evidence type="ECO:0000259" key="1">
    <source>
        <dbReference type="Pfam" id="PF25767"/>
    </source>
</evidence>
<dbReference type="EMBL" id="CAJNJA010023891">
    <property type="protein sequence ID" value="CAE7518043.1"/>
    <property type="molecule type" value="Genomic_DNA"/>
</dbReference>
<dbReference type="GO" id="GO:0007021">
    <property type="term" value="P:tubulin complex assembly"/>
    <property type="evidence" value="ECO:0007669"/>
    <property type="project" value="InterPro"/>
</dbReference>
<dbReference type="PANTHER" id="PTHR12658:SF0">
    <property type="entry name" value="TUBULIN-SPECIFIC CHAPERONE D"/>
    <property type="match status" value="1"/>
</dbReference>
<dbReference type="InterPro" id="IPR016024">
    <property type="entry name" value="ARM-type_fold"/>
</dbReference>
<reference evidence="2" key="1">
    <citation type="submission" date="2021-02" db="EMBL/GenBank/DDBJ databases">
        <authorList>
            <person name="Dougan E. K."/>
            <person name="Rhodes N."/>
            <person name="Thang M."/>
            <person name="Chan C."/>
        </authorList>
    </citation>
    <scope>NUCLEOTIDE SEQUENCE</scope>
</reference>
<dbReference type="AlphaFoldDB" id="A0A812T7C9"/>
<dbReference type="InterPro" id="IPR011989">
    <property type="entry name" value="ARM-like"/>
</dbReference>
<protein>
    <submittedName>
        <fullName evidence="2">TFCD protein</fullName>
    </submittedName>
</protein>
<evidence type="ECO:0000313" key="2">
    <source>
        <dbReference type="EMBL" id="CAE7518043.1"/>
    </source>
</evidence>
<proteinExistence type="predicted"/>
<dbReference type="OrthoDB" id="269822at2759"/>
<dbReference type="Pfam" id="PF25767">
    <property type="entry name" value="ARM_TBCD_2nd"/>
    <property type="match status" value="1"/>
</dbReference>
<feature type="domain" description="Tubulin-folding cofactor D ARM repeats" evidence="1">
    <location>
        <begin position="1"/>
        <end position="114"/>
    </location>
</feature>
<dbReference type="InterPro" id="IPR033162">
    <property type="entry name" value="TBCD"/>
</dbReference>
<feature type="non-terminal residue" evidence="2">
    <location>
        <position position="1"/>
    </location>
</feature>
<evidence type="ECO:0000313" key="3">
    <source>
        <dbReference type="Proteomes" id="UP000601435"/>
    </source>
</evidence>
<dbReference type="PANTHER" id="PTHR12658">
    <property type="entry name" value="BETA-TUBULIN COFACTOR D"/>
    <property type="match status" value="1"/>
</dbReference>
<gene>
    <name evidence="2" type="primary">TFCD</name>
    <name evidence="2" type="ORF">SNEC2469_LOCUS14807</name>
</gene>
<dbReference type="GO" id="GO:0005096">
    <property type="term" value="F:GTPase activator activity"/>
    <property type="evidence" value="ECO:0007669"/>
    <property type="project" value="InterPro"/>
</dbReference>
<accession>A0A812T7C9</accession>
<dbReference type="SUPFAM" id="SSF48371">
    <property type="entry name" value="ARM repeat"/>
    <property type="match status" value="1"/>
</dbReference>
<comment type="caution">
    <text evidence="2">The sequence shown here is derived from an EMBL/GenBank/DDBJ whole genome shotgun (WGS) entry which is preliminary data.</text>
</comment>
<dbReference type="GO" id="GO:0048487">
    <property type="term" value="F:beta-tubulin binding"/>
    <property type="evidence" value="ECO:0007669"/>
    <property type="project" value="InterPro"/>
</dbReference>
<organism evidence="2 3">
    <name type="scientific">Symbiodinium necroappetens</name>
    <dbReference type="NCBI Taxonomy" id="1628268"/>
    <lineage>
        <taxon>Eukaryota</taxon>
        <taxon>Sar</taxon>
        <taxon>Alveolata</taxon>
        <taxon>Dinophyceae</taxon>
        <taxon>Suessiales</taxon>
        <taxon>Symbiodiniaceae</taxon>
        <taxon>Symbiodinium</taxon>
    </lineage>
</organism>
<sequence>AWHGGCLALAELTRRGLLLPERLPTVIPLICQALHFEQVSGNHAVGQHVRDAACYVCWAFARAYAPDVLQPYVEDLAKALIQVAVYDREINCRRAAAAAVQENVGRQGTFPDGIEVVTIADYWTLSGRRHAYLEVAPKIAGLGNGGYRPTNKQSGERRDGERPRLVHSCLALRPLVSLCPAATELVTIVCSGRCPVTPSFESEAFFPGHHLLRSEFRRFSGKPVLLPHVAIASPAVPLTLQSRGRPARSVSPFVHVRQEVMAYHGMSGHFRKRPDECYMKASKQKRSDSLGAPLLSEDLQIRMLGAKGLACLACSEPGP</sequence>
<dbReference type="GO" id="GO:0007023">
    <property type="term" value="P:post-chaperonin tubulin folding pathway"/>
    <property type="evidence" value="ECO:0007669"/>
    <property type="project" value="InterPro"/>
</dbReference>